<dbReference type="Gene3D" id="1.10.1790.40">
    <property type="match status" value="1"/>
</dbReference>
<dbReference type="PANTHER" id="PTHR30185:SF18">
    <property type="entry name" value="TRANSCRIPTIONAL REGULATOR MTLR"/>
    <property type="match status" value="1"/>
</dbReference>
<organism evidence="5 6">
    <name type="scientific">Enterococcus mundtii</name>
    <dbReference type="NCBI Taxonomy" id="53346"/>
    <lineage>
        <taxon>Bacteria</taxon>
        <taxon>Bacillati</taxon>
        <taxon>Bacillota</taxon>
        <taxon>Bacilli</taxon>
        <taxon>Lactobacillales</taxon>
        <taxon>Enterococcaceae</taxon>
        <taxon>Enterococcus</taxon>
    </lineage>
</organism>
<sequence length="480" mass="57180">MYSLMHQIITEKDLQRQVTLIELLLNHPKITVNELAEETNTTERTIFSDLQVIRSQLPDGWLIDSDQSGIRLLNQKNLLANDLWELFLKQSVSVQLIKELLFTKECSTTNFLAVNGLSYETLKRHTRKVNRQLLRYGLQIKLTKYTSTMSGSENAIRLFYHRLLMPFTHNNYFFEDYSIHESHYFRFLKRLKQTPFSVETEEIFGICWFFINTIRVKANCRIKDSFFKPEDTLYSTYATELTELYELEGVYLQKDELIFAFFCFLESWNYNNQYQEPVADILQSYPFSGKIKQFVQDLADTLHLEKLNETKLADNLILLLLKYHESSILIEQLNLQYHYFLEEYEQQYPQLYPFKQELLEQLKQELPIQEDEYFLRLLSFLIQQAILSVRPNKLNLYFFFHGEPSWKAFLQQELNDYFGKRVQLIPVELSQLSDITFHKNDLFVSNTPLDQVPIPIIYISTIPTKNELDQLTELTFRSYL</sequence>
<dbReference type="InterPro" id="IPR013199">
    <property type="entry name" value="HTH_Mga_DNA-bd_dom"/>
</dbReference>
<proteinExistence type="predicted"/>
<evidence type="ECO:0000256" key="1">
    <source>
        <dbReference type="ARBA" id="ARBA00023015"/>
    </source>
</evidence>
<dbReference type="RefSeq" id="WP_077151188.1">
    <property type="nucleotide sequence ID" value="NZ_CABMMO010000002.1"/>
</dbReference>
<evidence type="ECO:0000313" key="6">
    <source>
        <dbReference type="Proteomes" id="UP000189299"/>
    </source>
</evidence>
<reference evidence="5 6" key="1">
    <citation type="submission" date="2016-12" db="EMBL/GenBank/DDBJ databases">
        <authorList>
            <person name="Song W.-J."/>
            <person name="Kurnit D.M."/>
        </authorList>
    </citation>
    <scope>NUCLEOTIDE SEQUENCE [LARGE SCALE GENOMIC DNA]</scope>
    <source>
        <strain evidence="5 6">CGB1038-1_S1</strain>
    </source>
</reference>
<feature type="domain" description="M protein trans-acting positive regulator (MGA) HTH" evidence="4">
    <location>
        <begin position="11"/>
        <end position="67"/>
    </location>
</feature>
<gene>
    <name evidence="5" type="ORF">BTN92_02115</name>
</gene>
<dbReference type="InterPro" id="IPR050661">
    <property type="entry name" value="BglG_antiterminators"/>
</dbReference>
<dbReference type="Gene3D" id="3.40.50.2300">
    <property type="match status" value="1"/>
</dbReference>
<evidence type="ECO:0000313" key="5">
    <source>
        <dbReference type="EMBL" id="ONN44239.1"/>
    </source>
</evidence>
<dbReference type="EMBL" id="MSTR01000002">
    <property type="protein sequence ID" value="ONN44239.1"/>
    <property type="molecule type" value="Genomic_DNA"/>
</dbReference>
<accession>A0A1V2UL89</accession>
<evidence type="ECO:0000259" key="3">
    <source>
        <dbReference type="Pfam" id="PF05043"/>
    </source>
</evidence>
<evidence type="ECO:0000256" key="2">
    <source>
        <dbReference type="ARBA" id="ARBA00023163"/>
    </source>
</evidence>
<dbReference type="STRING" id="53346.A5802_002654"/>
<keyword evidence="1" id="KW-0805">Transcription regulation</keyword>
<dbReference type="SUPFAM" id="SSF46785">
    <property type="entry name" value="Winged helix' DNA-binding domain"/>
    <property type="match status" value="1"/>
</dbReference>
<dbReference type="Gene3D" id="1.10.10.10">
    <property type="entry name" value="Winged helix-like DNA-binding domain superfamily/Winged helix DNA-binding domain"/>
    <property type="match status" value="2"/>
</dbReference>
<evidence type="ECO:0008006" key="7">
    <source>
        <dbReference type="Google" id="ProtNLM"/>
    </source>
</evidence>
<dbReference type="Proteomes" id="UP000189299">
    <property type="component" value="Unassembled WGS sequence"/>
</dbReference>
<keyword evidence="2" id="KW-0804">Transcription</keyword>
<dbReference type="AlphaFoldDB" id="A0A1V2UL89"/>
<dbReference type="InterPro" id="IPR036390">
    <property type="entry name" value="WH_DNA-bd_sf"/>
</dbReference>
<dbReference type="InterPro" id="IPR007737">
    <property type="entry name" value="Mga_HTH"/>
</dbReference>
<dbReference type="Pfam" id="PF08280">
    <property type="entry name" value="HTH_Mga"/>
    <property type="match status" value="1"/>
</dbReference>
<evidence type="ECO:0000259" key="4">
    <source>
        <dbReference type="Pfam" id="PF08280"/>
    </source>
</evidence>
<comment type="caution">
    <text evidence="5">The sequence shown here is derived from an EMBL/GenBank/DDBJ whole genome shotgun (WGS) entry which is preliminary data.</text>
</comment>
<protein>
    <recommendedName>
        <fullName evidence="7">HTH domain-containing protein</fullName>
    </recommendedName>
</protein>
<dbReference type="Pfam" id="PF05043">
    <property type="entry name" value="Mga"/>
    <property type="match status" value="1"/>
</dbReference>
<feature type="domain" description="Mga helix-turn-helix" evidence="3">
    <location>
        <begin position="77"/>
        <end position="163"/>
    </location>
</feature>
<dbReference type="OrthoDB" id="2191210at2"/>
<dbReference type="InterPro" id="IPR036388">
    <property type="entry name" value="WH-like_DNA-bd_sf"/>
</dbReference>
<dbReference type="Gene3D" id="1.10.1790.30">
    <property type="match status" value="1"/>
</dbReference>
<dbReference type="Pfam" id="PF18333">
    <property type="entry name" value="ssDNA_DBD"/>
    <property type="match status" value="1"/>
</dbReference>
<dbReference type="PANTHER" id="PTHR30185">
    <property type="entry name" value="CRYPTIC BETA-GLUCOSIDE BGL OPERON ANTITERMINATOR"/>
    <property type="match status" value="1"/>
</dbReference>
<name>A0A1V2UL89_ENTMU</name>